<dbReference type="EMBL" id="SSTD01013124">
    <property type="protein sequence ID" value="TYK07704.1"/>
    <property type="molecule type" value="Genomic_DNA"/>
</dbReference>
<dbReference type="GO" id="GO:0007142">
    <property type="term" value="P:male meiosis II"/>
    <property type="evidence" value="ECO:0007669"/>
    <property type="project" value="InterPro"/>
</dbReference>
<feature type="region of interest" description="Disordered" evidence="1">
    <location>
        <begin position="274"/>
        <end position="296"/>
    </location>
</feature>
<feature type="compositionally biased region" description="Polar residues" evidence="1">
    <location>
        <begin position="340"/>
        <end position="355"/>
    </location>
</feature>
<dbReference type="Proteomes" id="UP000321947">
    <property type="component" value="Unassembled WGS sequence"/>
</dbReference>
<dbReference type="PANTHER" id="PTHR33318">
    <property type="entry name" value="ASPARTYL/GLUTAMYL-TRNA(ASN/GLN) AMIDOTRANSFERASE SUBUNIT"/>
    <property type="match status" value="1"/>
</dbReference>
<comment type="caution">
    <text evidence="2">The sequence shown here is derived from an EMBL/GenBank/DDBJ whole genome shotgun (WGS) entry which is preliminary data.</text>
</comment>
<evidence type="ECO:0000256" key="1">
    <source>
        <dbReference type="SAM" id="MobiDB-lite"/>
    </source>
</evidence>
<organism evidence="2 3">
    <name type="scientific">Cucumis melo var. makuwa</name>
    <name type="common">Oriental melon</name>
    <dbReference type="NCBI Taxonomy" id="1194695"/>
    <lineage>
        <taxon>Eukaryota</taxon>
        <taxon>Viridiplantae</taxon>
        <taxon>Streptophyta</taxon>
        <taxon>Embryophyta</taxon>
        <taxon>Tracheophyta</taxon>
        <taxon>Spermatophyta</taxon>
        <taxon>Magnoliopsida</taxon>
        <taxon>eudicotyledons</taxon>
        <taxon>Gunneridae</taxon>
        <taxon>Pentapetalae</taxon>
        <taxon>rosids</taxon>
        <taxon>fabids</taxon>
        <taxon>Cucurbitales</taxon>
        <taxon>Cucurbitaceae</taxon>
        <taxon>Benincaseae</taxon>
        <taxon>Cucumis</taxon>
    </lineage>
</organism>
<feature type="compositionally biased region" description="Low complexity" evidence="1">
    <location>
        <begin position="277"/>
        <end position="287"/>
    </location>
</feature>
<feature type="region of interest" description="Disordered" evidence="1">
    <location>
        <begin position="104"/>
        <end position="123"/>
    </location>
</feature>
<evidence type="ECO:0000313" key="2">
    <source>
        <dbReference type="EMBL" id="TYK07704.1"/>
    </source>
</evidence>
<dbReference type="PANTHER" id="PTHR33318:SF22">
    <property type="entry name" value="SUPPRESSOR PROTEIN SRP40-LIKE ISOFORM X1"/>
    <property type="match status" value="1"/>
</dbReference>
<gene>
    <name evidence="2" type="ORF">E5676_scaffold105G001230</name>
</gene>
<feature type="compositionally biased region" description="Polar residues" evidence="1">
    <location>
        <begin position="315"/>
        <end position="327"/>
    </location>
</feature>
<proteinExistence type="predicted"/>
<evidence type="ECO:0000313" key="3">
    <source>
        <dbReference type="Proteomes" id="UP000321947"/>
    </source>
</evidence>
<feature type="compositionally biased region" description="Basic and acidic residues" evidence="1">
    <location>
        <begin position="104"/>
        <end position="116"/>
    </location>
</feature>
<protein>
    <submittedName>
        <fullName evidence="2">Protein JASON-like</fullName>
    </submittedName>
</protein>
<dbReference type="InterPro" id="IPR039300">
    <property type="entry name" value="JASON"/>
</dbReference>
<reference evidence="2 3" key="1">
    <citation type="submission" date="2019-08" db="EMBL/GenBank/DDBJ databases">
        <title>Draft genome sequences of two oriental melons (Cucumis melo L. var makuwa).</title>
        <authorList>
            <person name="Kwon S.-Y."/>
        </authorList>
    </citation>
    <scope>NUCLEOTIDE SEQUENCE [LARGE SCALE GENOMIC DNA]</scope>
    <source>
        <strain evidence="3">cv. Chang Bougi</strain>
        <tissue evidence="2">Leaf</tissue>
    </source>
</reference>
<dbReference type="AlphaFoldDB" id="A0A5D3C8X9"/>
<feature type="region of interest" description="Disordered" evidence="1">
    <location>
        <begin position="315"/>
        <end position="373"/>
    </location>
</feature>
<sequence>MGCFLPCFGNSKRRKPTKSSPLRIPPSSIHILKASEGVCALEQAKKEMVGVSLVDLNNGSLEKLEERIKLCDTTEKTCPVIEDDKIVVPTKEVEHNLNLDDIKIEEKSGREDDESRGSSNLSNAFSIPLNHRYAVCQNSDDDEEFVEEMDHLGSRKQVFTFEADENEINSPDPSHRSLDLQPGKASSDKISICQKENIDSVLKPIENVTHCLNAAKVATLPLVHQLEKENINLEQDCDVLISPEPTFRSMRKHVEDEIGVDTSLSNWLVESEITPKSNSNSSSIGNSPMWTRNSAKSHEDRPILGALTLEELRQFSASSTPRRNISRSPEETPIIGSVGSYWSHTGQDADSNPGSSCRGPKTTRRNREEERVNWNSTPFLERLDMALASNSAEV</sequence>
<accession>A0A5D3C8X9</accession>
<name>A0A5D3C8X9_CUCMM</name>